<dbReference type="HAMAP" id="MF_01369_B">
    <property type="entry name" value="Ribosomal_uL23_B"/>
    <property type="match status" value="1"/>
</dbReference>
<comment type="similarity">
    <text evidence="1 4">Belongs to the universal ribosomal protein uL23 family.</text>
</comment>
<dbReference type="NCBIfam" id="NF004363">
    <property type="entry name" value="PRK05738.2-4"/>
    <property type="match status" value="1"/>
</dbReference>
<keyword evidence="4" id="KW-0699">rRNA-binding</keyword>
<name>A0A1F8EU89_9BACT</name>
<evidence type="ECO:0000256" key="1">
    <source>
        <dbReference type="ARBA" id="ARBA00006700"/>
    </source>
</evidence>
<dbReference type="InterPro" id="IPR013025">
    <property type="entry name" value="Ribosomal_uL23-like"/>
</dbReference>
<dbReference type="SUPFAM" id="SSF54189">
    <property type="entry name" value="Ribosomal proteins S24e, L23 and L15e"/>
    <property type="match status" value="1"/>
</dbReference>
<keyword evidence="4" id="KW-0694">RNA-binding</keyword>
<evidence type="ECO:0000256" key="3">
    <source>
        <dbReference type="ARBA" id="ARBA00023274"/>
    </source>
</evidence>
<dbReference type="GO" id="GO:1990904">
    <property type="term" value="C:ribonucleoprotein complex"/>
    <property type="evidence" value="ECO:0007669"/>
    <property type="project" value="UniProtKB-KW"/>
</dbReference>
<dbReference type="STRING" id="1802668.A2831_03230"/>
<dbReference type="InterPro" id="IPR012678">
    <property type="entry name" value="Ribosomal_uL23/eL15/eS24_sf"/>
</dbReference>
<dbReference type="GO" id="GO:0005840">
    <property type="term" value="C:ribosome"/>
    <property type="evidence" value="ECO:0007669"/>
    <property type="project" value="UniProtKB-KW"/>
</dbReference>
<dbReference type="Pfam" id="PF00276">
    <property type="entry name" value="Ribosomal_L23"/>
    <property type="match status" value="1"/>
</dbReference>
<sequence>MPSSPALPRGGDAHSYGVVLYPHITEKGTILGDLNKYIFRVARDANKVEIGRAIKNLYKVEVASVHISYAPAKSRQVGRHRGEKSGFKKAIVTLKKGSKIDLAS</sequence>
<dbReference type="Gene3D" id="3.30.70.330">
    <property type="match status" value="1"/>
</dbReference>
<evidence type="ECO:0000313" key="6">
    <source>
        <dbReference type="Proteomes" id="UP000177507"/>
    </source>
</evidence>
<comment type="caution">
    <text evidence="5">The sequence shown here is derived from an EMBL/GenBank/DDBJ whole genome shotgun (WGS) entry which is preliminary data.</text>
</comment>
<keyword evidence="3 4" id="KW-0687">Ribonucleoprotein</keyword>
<dbReference type="GO" id="GO:0019843">
    <property type="term" value="F:rRNA binding"/>
    <property type="evidence" value="ECO:0007669"/>
    <property type="project" value="UniProtKB-UniRule"/>
</dbReference>
<dbReference type="PANTHER" id="PTHR11620">
    <property type="entry name" value="60S RIBOSOMAL PROTEIN L23A"/>
    <property type="match status" value="1"/>
</dbReference>
<dbReference type="Proteomes" id="UP000177507">
    <property type="component" value="Unassembled WGS sequence"/>
</dbReference>
<evidence type="ECO:0000256" key="4">
    <source>
        <dbReference type="HAMAP-Rule" id="MF_01369"/>
    </source>
</evidence>
<evidence type="ECO:0000313" key="5">
    <source>
        <dbReference type="EMBL" id="OGN03910.1"/>
    </source>
</evidence>
<dbReference type="EMBL" id="MGJI01000029">
    <property type="protein sequence ID" value="OGN03910.1"/>
    <property type="molecule type" value="Genomic_DNA"/>
</dbReference>
<protein>
    <recommendedName>
        <fullName evidence="4">Large ribosomal subunit protein uL23</fullName>
    </recommendedName>
</protein>
<dbReference type="AlphaFoldDB" id="A0A1F8EU89"/>
<organism evidence="5 6">
    <name type="scientific">Candidatus Yanofskybacteria bacterium RIFCSPHIGHO2_01_FULL_44_17</name>
    <dbReference type="NCBI Taxonomy" id="1802668"/>
    <lineage>
        <taxon>Bacteria</taxon>
        <taxon>Candidatus Yanofskyibacteriota</taxon>
    </lineage>
</organism>
<keyword evidence="2 4" id="KW-0689">Ribosomal protein</keyword>
<comment type="function">
    <text evidence="4">One of the early assembly proteins it binds 23S rRNA. One of the proteins that surrounds the polypeptide exit tunnel on the outside of the ribosome. Forms the main docking site for trigger factor binding to the ribosome.</text>
</comment>
<proteinExistence type="inferred from homology"/>
<reference evidence="5 6" key="1">
    <citation type="journal article" date="2016" name="Nat. Commun.">
        <title>Thousands of microbial genomes shed light on interconnected biogeochemical processes in an aquifer system.</title>
        <authorList>
            <person name="Anantharaman K."/>
            <person name="Brown C.T."/>
            <person name="Hug L.A."/>
            <person name="Sharon I."/>
            <person name="Castelle C.J."/>
            <person name="Probst A.J."/>
            <person name="Thomas B.C."/>
            <person name="Singh A."/>
            <person name="Wilkins M.J."/>
            <person name="Karaoz U."/>
            <person name="Brodie E.L."/>
            <person name="Williams K.H."/>
            <person name="Hubbard S.S."/>
            <person name="Banfield J.F."/>
        </authorList>
    </citation>
    <scope>NUCLEOTIDE SEQUENCE [LARGE SCALE GENOMIC DNA]</scope>
</reference>
<comment type="subunit">
    <text evidence="4">Part of the 50S ribosomal subunit. Contacts protein L29, and trigger factor when it is bound to the ribosome.</text>
</comment>
<accession>A0A1F8EU89</accession>
<evidence type="ECO:0000256" key="2">
    <source>
        <dbReference type="ARBA" id="ARBA00022980"/>
    </source>
</evidence>
<dbReference type="GO" id="GO:0006412">
    <property type="term" value="P:translation"/>
    <property type="evidence" value="ECO:0007669"/>
    <property type="project" value="UniProtKB-UniRule"/>
</dbReference>
<dbReference type="InterPro" id="IPR012677">
    <property type="entry name" value="Nucleotide-bd_a/b_plait_sf"/>
</dbReference>
<dbReference type="GO" id="GO:0003735">
    <property type="term" value="F:structural constituent of ribosome"/>
    <property type="evidence" value="ECO:0007669"/>
    <property type="project" value="InterPro"/>
</dbReference>
<gene>
    <name evidence="4" type="primary">rplW</name>
    <name evidence="5" type="ORF">A2831_03230</name>
</gene>